<dbReference type="InterPro" id="IPR052018">
    <property type="entry name" value="PHP_domain"/>
</dbReference>
<dbReference type="InterPro" id="IPR003141">
    <property type="entry name" value="Pol/His_phosphatase_N"/>
</dbReference>
<sequence>MANIDMHTHSTASDGVNSPAQNVRLAAEKGLGGLAVTDHDTVSGVSEALGEAASHSNFLCIPGIEISTLDNGHDIHVLGYFIDHENAEFLSKLEELRTVRNKRNEKIVKNLQELGISITMEEVTAKRKSSSGNIGRPHIAEVLMEKGIISSLREAFDKYLGKGKLAYAITERISPAEGVKIILDAGGVPVLAHPGLYDQDELIPQLKEHGLAGLEAYHSDHSAEQEVHYRNLAERYQLIPTGGSDYHGVRNGKVFHGDLGNRYSDLITVEKLKSLSIKYR</sequence>
<organism evidence="2 3">
    <name type="scientific">Fictibacillus marinisediminis</name>
    <dbReference type="NCBI Taxonomy" id="2878389"/>
    <lineage>
        <taxon>Bacteria</taxon>
        <taxon>Bacillati</taxon>
        <taxon>Bacillota</taxon>
        <taxon>Bacilli</taxon>
        <taxon>Bacillales</taxon>
        <taxon>Fictibacillaceae</taxon>
        <taxon>Fictibacillus</taxon>
    </lineage>
</organism>
<dbReference type="AlphaFoldDB" id="A0A9X1XAJ4"/>
<dbReference type="RefSeq" id="WP_248252681.1">
    <property type="nucleotide sequence ID" value="NZ_JAIWJX010000002.1"/>
</dbReference>
<comment type="caution">
    <text evidence="2">The sequence shown here is derived from an EMBL/GenBank/DDBJ whole genome shotgun (WGS) entry which is preliminary data.</text>
</comment>
<dbReference type="SMART" id="SM00481">
    <property type="entry name" value="POLIIIAc"/>
    <property type="match status" value="1"/>
</dbReference>
<evidence type="ECO:0000313" key="2">
    <source>
        <dbReference type="EMBL" id="MCK6257151.1"/>
    </source>
</evidence>
<dbReference type="GO" id="GO:0004534">
    <property type="term" value="F:5'-3' RNA exonuclease activity"/>
    <property type="evidence" value="ECO:0007669"/>
    <property type="project" value="TreeGrafter"/>
</dbReference>
<evidence type="ECO:0000313" key="3">
    <source>
        <dbReference type="Proteomes" id="UP001139011"/>
    </source>
</evidence>
<proteinExistence type="predicted"/>
<dbReference type="CDD" id="cd07438">
    <property type="entry name" value="PHP_HisPPase_AMP"/>
    <property type="match status" value="1"/>
</dbReference>
<gene>
    <name evidence="2" type="ORF">LCY76_11145</name>
</gene>
<dbReference type="InterPro" id="IPR004013">
    <property type="entry name" value="PHP_dom"/>
</dbReference>
<dbReference type="Gene3D" id="3.20.20.140">
    <property type="entry name" value="Metal-dependent hydrolases"/>
    <property type="match status" value="1"/>
</dbReference>
<dbReference type="PANTHER" id="PTHR42924">
    <property type="entry name" value="EXONUCLEASE"/>
    <property type="match status" value="1"/>
</dbReference>
<feature type="domain" description="Polymerase/histidinol phosphatase N-terminal" evidence="1">
    <location>
        <begin position="4"/>
        <end position="70"/>
    </location>
</feature>
<dbReference type="EMBL" id="JAIWJX010000002">
    <property type="protein sequence ID" value="MCK6257151.1"/>
    <property type="molecule type" value="Genomic_DNA"/>
</dbReference>
<dbReference type="Proteomes" id="UP001139011">
    <property type="component" value="Unassembled WGS sequence"/>
</dbReference>
<dbReference type="PANTHER" id="PTHR42924:SF3">
    <property type="entry name" value="POLYMERASE_HISTIDINOL PHOSPHATASE N-TERMINAL DOMAIN-CONTAINING PROTEIN"/>
    <property type="match status" value="1"/>
</dbReference>
<keyword evidence="3" id="KW-1185">Reference proteome</keyword>
<dbReference type="SUPFAM" id="SSF89550">
    <property type="entry name" value="PHP domain-like"/>
    <property type="match status" value="1"/>
</dbReference>
<name>A0A9X1XAJ4_9BACL</name>
<dbReference type="InterPro" id="IPR016195">
    <property type="entry name" value="Pol/histidinol_Pase-like"/>
</dbReference>
<accession>A0A9X1XAJ4</accession>
<dbReference type="Gene3D" id="1.10.150.650">
    <property type="match status" value="1"/>
</dbReference>
<evidence type="ECO:0000259" key="1">
    <source>
        <dbReference type="SMART" id="SM00481"/>
    </source>
</evidence>
<dbReference type="Pfam" id="PF02811">
    <property type="entry name" value="PHP"/>
    <property type="match status" value="1"/>
</dbReference>
<reference evidence="2" key="1">
    <citation type="submission" date="2021-09" db="EMBL/GenBank/DDBJ databases">
        <title>Genome analysis of Fictibacillus sp. KIGAM418 isolated from marine sediment.</title>
        <authorList>
            <person name="Seo M.-J."/>
            <person name="Cho E.-S."/>
            <person name="Hwang C.Y."/>
        </authorList>
    </citation>
    <scope>NUCLEOTIDE SEQUENCE</scope>
    <source>
        <strain evidence="2">KIGAM418</strain>
    </source>
</reference>
<protein>
    <submittedName>
        <fullName evidence="2">PHP domain-containing protein</fullName>
    </submittedName>
</protein>
<dbReference type="GO" id="GO:0035312">
    <property type="term" value="F:5'-3' DNA exonuclease activity"/>
    <property type="evidence" value="ECO:0007669"/>
    <property type="project" value="TreeGrafter"/>
</dbReference>